<reference evidence="1" key="2">
    <citation type="journal article" date="2015" name="Fish Shellfish Immunol.">
        <title>Early steps in the European eel (Anguilla anguilla)-Vibrio vulnificus interaction in the gills: Role of the RtxA13 toxin.</title>
        <authorList>
            <person name="Callol A."/>
            <person name="Pajuelo D."/>
            <person name="Ebbesson L."/>
            <person name="Teles M."/>
            <person name="MacKenzie S."/>
            <person name="Amaro C."/>
        </authorList>
    </citation>
    <scope>NUCLEOTIDE SEQUENCE</scope>
</reference>
<sequence>MKALINAIKQLQFAKHHQLKYAYLQWTLICNNNKKTVTTLSIFQVNTENRFPIHSRNGSHNSVCLIIKQK</sequence>
<proteinExistence type="predicted"/>
<evidence type="ECO:0000313" key="1">
    <source>
        <dbReference type="EMBL" id="JAH86022.1"/>
    </source>
</evidence>
<organism evidence="1">
    <name type="scientific">Anguilla anguilla</name>
    <name type="common">European freshwater eel</name>
    <name type="synonym">Muraena anguilla</name>
    <dbReference type="NCBI Taxonomy" id="7936"/>
    <lineage>
        <taxon>Eukaryota</taxon>
        <taxon>Metazoa</taxon>
        <taxon>Chordata</taxon>
        <taxon>Craniata</taxon>
        <taxon>Vertebrata</taxon>
        <taxon>Euteleostomi</taxon>
        <taxon>Actinopterygii</taxon>
        <taxon>Neopterygii</taxon>
        <taxon>Teleostei</taxon>
        <taxon>Anguilliformes</taxon>
        <taxon>Anguillidae</taxon>
        <taxon>Anguilla</taxon>
    </lineage>
</organism>
<accession>A0A0E9W6P3</accession>
<name>A0A0E9W6P3_ANGAN</name>
<reference evidence="1" key="1">
    <citation type="submission" date="2014-11" db="EMBL/GenBank/DDBJ databases">
        <authorList>
            <person name="Amaro Gonzalez C."/>
        </authorList>
    </citation>
    <scope>NUCLEOTIDE SEQUENCE</scope>
</reference>
<protein>
    <submittedName>
        <fullName evidence="1">Uncharacterized protein</fullName>
    </submittedName>
</protein>
<dbReference type="EMBL" id="GBXM01022555">
    <property type="protein sequence ID" value="JAH86022.1"/>
    <property type="molecule type" value="Transcribed_RNA"/>
</dbReference>
<dbReference type="AlphaFoldDB" id="A0A0E9W6P3"/>